<feature type="region of interest" description="Disordered" evidence="1">
    <location>
        <begin position="180"/>
        <end position="207"/>
    </location>
</feature>
<dbReference type="EMBL" id="JBANRG010000064">
    <property type="protein sequence ID" value="KAK7441192.1"/>
    <property type="molecule type" value="Genomic_DNA"/>
</dbReference>
<proteinExistence type="predicted"/>
<accession>A0ABR1IUC6</accession>
<comment type="caution">
    <text evidence="2">The sequence shown here is derived from an EMBL/GenBank/DDBJ whole genome shotgun (WGS) entry which is preliminary data.</text>
</comment>
<evidence type="ECO:0000256" key="1">
    <source>
        <dbReference type="SAM" id="MobiDB-lite"/>
    </source>
</evidence>
<feature type="compositionally biased region" description="Low complexity" evidence="1">
    <location>
        <begin position="197"/>
        <end position="207"/>
    </location>
</feature>
<name>A0ABR1IUC6_9AGAR</name>
<dbReference type="Proteomes" id="UP001498398">
    <property type="component" value="Unassembled WGS sequence"/>
</dbReference>
<feature type="region of interest" description="Disordered" evidence="1">
    <location>
        <begin position="466"/>
        <end position="497"/>
    </location>
</feature>
<feature type="compositionally biased region" description="Basic residues" evidence="1">
    <location>
        <begin position="488"/>
        <end position="497"/>
    </location>
</feature>
<feature type="region of interest" description="Disordered" evidence="1">
    <location>
        <begin position="1"/>
        <end position="88"/>
    </location>
</feature>
<feature type="region of interest" description="Disordered" evidence="1">
    <location>
        <begin position="233"/>
        <end position="260"/>
    </location>
</feature>
<sequence>MFTTDPSLLQIFGDEEEGGKQTGNKEKNKRQKKGRKKKSTEVVEEEPVGADEPQSSGSPEPQSPAPDHPRPKPRPRALTPTLPDGWNLHPETQAYLKTLSDDDRRKTLREIRGHSQANFDRSNNIYKMKFLLKEVDKKHERMANQSSSTPAPNNENWGDEIAARWARASGQSLDELIDIPESGVSSRGPSLSPLQEATSSAPSTTSTVLSITAPEDAYTILLSVAPQTDSLPFPGPASPLIQTSAQPVPSTTPIASTSEHGDTTALRSIVPCSSGPLPVLAAEDKVVSVPGVDKTGWPAWLSSAFDIFSGVNSLRGEVLWSCALKDWTDLERKYSFVNPVGAAAFYSAVSRPELISWWSKNGKKVREEPPDIMADVVGFHESFWNWWLMINPQWRERDGNGRLVSIRQESKDNDGWDCMCRPGQCGILTILLCLFYWFLRLGSDEEWNKWKEALEDVSWVLQRMNKATKRKPKKRTIEEAVEPQPPAKRLRSRAQQQ</sequence>
<keyword evidence="3" id="KW-1185">Reference proteome</keyword>
<feature type="compositionally biased region" description="Basic residues" evidence="1">
    <location>
        <begin position="27"/>
        <end position="38"/>
    </location>
</feature>
<feature type="compositionally biased region" description="Polar residues" evidence="1">
    <location>
        <begin position="183"/>
        <end position="196"/>
    </location>
</feature>
<organism evidence="2 3">
    <name type="scientific">Marasmiellus scandens</name>
    <dbReference type="NCBI Taxonomy" id="2682957"/>
    <lineage>
        <taxon>Eukaryota</taxon>
        <taxon>Fungi</taxon>
        <taxon>Dikarya</taxon>
        <taxon>Basidiomycota</taxon>
        <taxon>Agaricomycotina</taxon>
        <taxon>Agaricomycetes</taxon>
        <taxon>Agaricomycetidae</taxon>
        <taxon>Agaricales</taxon>
        <taxon>Marasmiineae</taxon>
        <taxon>Omphalotaceae</taxon>
        <taxon>Marasmiellus</taxon>
    </lineage>
</organism>
<reference evidence="2 3" key="1">
    <citation type="submission" date="2024-01" db="EMBL/GenBank/DDBJ databases">
        <title>A draft genome for the cacao thread blight pathogen Marasmiellus scandens.</title>
        <authorList>
            <person name="Baruah I.K."/>
            <person name="Leung J."/>
            <person name="Bukari Y."/>
            <person name="Amoako-Attah I."/>
            <person name="Meinhardt L.W."/>
            <person name="Bailey B.A."/>
            <person name="Cohen S.P."/>
        </authorList>
    </citation>
    <scope>NUCLEOTIDE SEQUENCE [LARGE SCALE GENOMIC DNA]</scope>
    <source>
        <strain evidence="2 3">GH-19</strain>
    </source>
</reference>
<gene>
    <name evidence="2" type="ORF">VKT23_016673</name>
</gene>
<evidence type="ECO:0000313" key="2">
    <source>
        <dbReference type="EMBL" id="KAK7441192.1"/>
    </source>
</evidence>
<feature type="compositionally biased region" description="Polar residues" evidence="1">
    <location>
        <begin position="240"/>
        <end position="258"/>
    </location>
</feature>
<protein>
    <submittedName>
        <fullName evidence="2">Uncharacterized protein</fullName>
    </submittedName>
</protein>
<evidence type="ECO:0000313" key="3">
    <source>
        <dbReference type="Proteomes" id="UP001498398"/>
    </source>
</evidence>